<dbReference type="EnsemblPlants" id="AET00681">
    <property type="protein sequence ID" value="AET00681"/>
    <property type="gene ID" value="MTR_5g094750"/>
</dbReference>
<dbReference type="PaxDb" id="3880-AET00681"/>
<dbReference type="Proteomes" id="UP000002051">
    <property type="component" value="Chromosome 5"/>
</dbReference>
<gene>
    <name evidence="1" type="ordered locus">MTR_5g094750</name>
</gene>
<keyword evidence="3" id="KW-1185">Reference proteome</keyword>
<evidence type="ECO:0000313" key="3">
    <source>
        <dbReference type="Proteomes" id="UP000002051"/>
    </source>
</evidence>
<evidence type="ECO:0000313" key="1">
    <source>
        <dbReference type="EMBL" id="AET00681.1"/>
    </source>
</evidence>
<organism evidence="1 3">
    <name type="scientific">Medicago truncatula</name>
    <name type="common">Barrel medic</name>
    <name type="synonym">Medicago tribuloides</name>
    <dbReference type="NCBI Taxonomy" id="3880"/>
    <lineage>
        <taxon>Eukaryota</taxon>
        <taxon>Viridiplantae</taxon>
        <taxon>Streptophyta</taxon>
        <taxon>Embryophyta</taxon>
        <taxon>Tracheophyta</taxon>
        <taxon>Spermatophyta</taxon>
        <taxon>Magnoliopsida</taxon>
        <taxon>eudicotyledons</taxon>
        <taxon>Gunneridae</taxon>
        <taxon>Pentapetalae</taxon>
        <taxon>rosids</taxon>
        <taxon>fabids</taxon>
        <taxon>Fabales</taxon>
        <taxon>Fabaceae</taxon>
        <taxon>Papilionoideae</taxon>
        <taxon>50 kb inversion clade</taxon>
        <taxon>NPAAA clade</taxon>
        <taxon>Hologalegina</taxon>
        <taxon>IRL clade</taxon>
        <taxon>Trifolieae</taxon>
        <taxon>Medicago</taxon>
    </lineage>
</organism>
<sequence length="57" mass="6580">MRHMSCVQIVECERRWVELSRFVGEMLSNFVIFHVLEMAVITVAERTNGVYGCCLSV</sequence>
<dbReference type="EMBL" id="CM001221">
    <property type="protein sequence ID" value="AET00681.1"/>
    <property type="molecule type" value="Genomic_DNA"/>
</dbReference>
<evidence type="ECO:0000313" key="2">
    <source>
        <dbReference type="EnsemblPlants" id="AET00681"/>
    </source>
</evidence>
<dbReference type="AlphaFoldDB" id="G7K4G5"/>
<accession>G7K4G5</accession>
<reference evidence="1 3" key="1">
    <citation type="journal article" date="2011" name="Nature">
        <title>The Medicago genome provides insight into the evolution of rhizobial symbioses.</title>
        <authorList>
            <person name="Young N.D."/>
            <person name="Debelle F."/>
            <person name="Oldroyd G.E."/>
            <person name="Geurts R."/>
            <person name="Cannon S.B."/>
            <person name="Udvardi M.K."/>
            <person name="Benedito V.A."/>
            <person name="Mayer K.F."/>
            <person name="Gouzy J."/>
            <person name="Schoof H."/>
            <person name="Van de Peer Y."/>
            <person name="Proost S."/>
            <person name="Cook D.R."/>
            <person name="Meyers B.C."/>
            <person name="Spannagl M."/>
            <person name="Cheung F."/>
            <person name="De Mita S."/>
            <person name="Krishnakumar V."/>
            <person name="Gundlach H."/>
            <person name="Zhou S."/>
            <person name="Mudge J."/>
            <person name="Bharti A.K."/>
            <person name="Murray J.D."/>
            <person name="Naoumkina M.A."/>
            <person name="Rosen B."/>
            <person name="Silverstein K.A."/>
            <person name="Tang H."/>
            <person name="Rombauts S."/>
            <person name="Zhao P.X."/>
            <person name="Zhou P."/>
            <person name="Barbe V."/>
            <person name="Bardou P."/>
            <person name="Bechner M."/>
            <person name="Bellec A."/>
            <person name="Berger A."/>
            <person name="Berges H."/>
            <person name="Bidwell S."/>
            <person name="Bisseling T."/>
            <person name="Choisne N."/>
            <person name="Couloux A."/>
            <person name="Denny R."/>
            <person name="Deshpande S."/>
            <person name="Dai X."/>
            <person name="Doyle J.J."/>
            <person name="Dudez A.M."/>
            <person name="Farmer A.D."/>
            <person name="Fouteau S."/>
            <person name="Franken C."/>
            <person name="Gibelin C."/>
            <person name="Gish J."/>
            <person name="Goldstein S."/>
            <person name="Gonzalez A.J."/>
            <person name="Green P.J."/>
            <person name="Hallab A."/>
            <person name="Hartog M."/>
            <person name="Hua A."/>
            <person name="Humphray S.J."/>
            <person name="Jeong D.H."/>
            <person name="Jing Y."/>
            <person name="Jocker A."/>
            <person name="Kenton S.M."/>
            <person name="Kim D.J."/>
            <person name="Klee K."/>
            <person name="Lai H."/>
            <person name="Lang C."/>
            <person name="Lin S."/>
            <person name="Macmil S.L."/>
            <person name="Magdelenat G."/>
            <person name="Matthews L."/>
            <person name="McCorrison J."/>
            <person name="Monaghan E.L."/>
            <person name="Mun J.H."/>
            <person name="Najar F.Z."/>
            <person name="Nicholson C."/>
            <person name="Noirot C."/>
            <person name="O'Bleness M."/>
            <person name="Paule C.R."/>
            <person name="Poulain J."/>
            <person name="Prion F."/>
            <person name="Qin B."/>
            <person name="Qu C."/>
            <person name="Retzel E.F."/>
            <person name="Riddle C."/>
            <person name="Sallet E."/>
            <person name="Samain S."/>
            <person name="Samson N."/>
            <person name="Sanders I."/>
            <person name="Saurat O."/>
            <person name="Scarpelli C."/>
            <person name="Schiex T."/>
            <person name="Segurens B."/>
            <person name="Severin A.J."/>
            <person name="Sherrier D.J."/>
            <person name="Shi R."/>
            <person name="Sims S."/>
            <person name="Singer S.R."/>
            <person name="Sinharoy S."/>
            <person name="Sterck L."/>
            <person name="Viollet A."/>
            <person name="Wang B.B."/>
            <person name="Wang K."/>
            <person name="Wang M."/>
            <person name="Wang X."/>
            <person name="Warfsmann J."/>
            <person name="Weissenbach J."/>
            <person name="White D.D."/>
            <person name="White J.D."/>
            <person name="Wiley G.B."/>
            <person name="Wincker P."/>
            <person name="Xing Y."/>
            <person name="Yang L."/>
            <person name="Yao Z."/>
            <person name="Ying F."/>
            <person name="Zhai J."/>
            <person name="Zhou L."/>
            <person name="Zuber A."/>
            <person name="Denarie J."/>
            <person name="Dixon R.A."/>
            <person name="May G.D."/>
            <person name="Schwartz D.C."/>
            <person name="Rogers J."/>
            <person name="Quetier F."/>
            <person name="Town C.D."/>
            <person name="Roe B.A."/>
        </authorList>
    </citation>
    <scope>NUCLEOTIDE SEQUENCE [LARGE SCALE GENOMIC DNA]</scope>
    <source>
        <strain evidence="1">A17</strain>
        <strain evidence="2 3">cv. Jemalong A17</strain>
    </source>
</reference>
<reference evidence="1 3" key="2">
    <citation type="journal article" date="2014" name="BMC Genomics">
        <title>An improved genome release (version Mt4.0) for the model legume Medicago truncatula.</title>
        <authorList>
            <person name="Tang H."/>
            <person name="Krishnakumar V."/>
            <person name="Bidwell S."/>
            <person name="Rosen B."/>
            <person name="Chan A."/>
            <person name="Zhou S."/>
            <person name="Gentzbittel L."/>
            <person name="Childs K.L."/>
            <person name="Yandell M."/>
            <person name="Gundlach H."/>
            <person name="Mayer K.F."/>
            <person name="Schwartz D.C."/>
            <person name="Town C.D."/>
        </authorList>
    </citation>
    <scope>GENOME REANNOTATION</scope>
    <source>
        <strain evidence="2 3">cv. Jemalong A17</strain>
    </source>
</reference>
<name>G7K4G5_MEDTR</name>
<proteinExistence type="predicted"/>
<protein>
    <submittedName>
        <fullName evidence="1 2">Uncharacterized protein</fullName>
    </submittedName>
</protein>
<dbReference type="HOGENOM" id="CLU_2999490_0_0_1"/>
<reference evidence="2" key="3">
    <citation type="submission" date="2015-04" db="UniProtKB">
        <authorList>
            <consortium name="EnsemblPlants"/>
        </authorList>
    </citation>
    <scope>IDENTIFICATION</scope>
    <source>
        <strain evidence="2">cv. Jemalong A17</strain>
    </source>
</reference>